<keyword evidence="9" id="KW-0864">Zinc transport</keyword>
<accession>A0A0D9AMB3</accession>
<keyword evidence="3 19" id="KW-0813">Transport</keyword>
<keyword evidence="14 19" id="KW-0472">Membrane</keyword>
<dbReference type="NCBIfam" id="TIGR01783">
    <property type="entry name" value="TonB-siderophor"/>
    <property type="match status" value="1"/>
</dbReference>
<comment type="function">
    <text evidence="17">Transports the metallophore pseudopaline, which is involved in the acquisition of nickel and zinc, and thus enables bacterial growth inside the host, where metal access is limited. Is probably involved in the import of pseudopaline-metal complexes.</text>
</comment>
<dbReference type="InterPro" id="IPR011662">
    <property type="entry name" value="Secretin/TonB_short_N"/>
</dbReference>
<dbReference type="EMBL" id="JYHV01000016">
    <property type="protein sequence ID" value="KJH82170.1"/>
    <property type="molecule type" value="Genomic_DNA"/>
</dbReference>
<sequence length="796" mass="87605">MKRFLSASHRKKPLAAIIRAAAIGLTLSATGAIAAPVSIDVPAQPLASALTNLGAQTDLQILFSQAQVQNLRTPGVRGEMEPTEALETLLRNTGIRYRIEGNRVSLVGDETSAAAPLVMPETVVEGVIEGHDSFVPKMSNSGSKTDTPILEIPQSVSVITRAQLETQGAQTVTEALRYVPGVKVETYGLDPKGFDWLFLRGFNGMTTSDYLNGLRQQNNNYAFFRSEPYSLERIDVVRGPASTLFGQGDAGGIVNRVSKRPTANQTNEIQITGGSHNRKQGQFDVGGALDEQNQFLYRVVGLARESDTQIEYDDGHEIEDDRLYIAPSFTWAPDADTSLTVLTDFLRDRNGGSVFVYTPPNGHPTDTLLGDHSFNHFDQDQYTLGYEFRHRLSDTFEFRQNLRYGQVDLIFNNLLPYLPVGNGLTRIADRRDQHMNTFNIDNQLQADFMTGSIRHTLLSGIDYSWQDADVVWYRNLGPTLNLLDPTYGQPVPRPSRSLGQVAADYDQTIEQLGVYVQDQIHFDDNWLLTLGGRHDRVDNDLDNNISGASSSHQKDDAFTGRIGLTYLTSFGLAPYVSYSESFSPNSGQAQGGGTFDPSEAEQWEVGVKYQPHDDLLLTLAAYDLTKTNILTPERNSSGGTTGFDVAEGEQRSRGIEAEARAKLGEHWDVLGSYTYTKAEVTRSNNGNQGNRPANVPEHMASAWVNYSFTDGTLRGLTLGGGARYVGSMYGDNNNTFAIDSYTLFDASASYALTPQVTLGLYAQNLLNEDYTATCDSATSCYPGLERNLMASVKYAW</sequence>
<protein>
    <recommendedName>
        <fullName evidence="18">Metal-pseudopaline receptor CntO</fullName>
    </recommendedName>
</protein>
<keyword evidence="13" id="KW-0921">Nickel transport</keyword>
<evidence type="ECO:0000256" key="19">
    <source>
        <dbReference type="PROSITE-ProRule" id="PRU01360"/>
    </source>
</evidence>
<evidence type="ECO:0000256" key="12">
    <source>
        <dbReference type="ARBA" id="ARBA00023077"/>
    </source>
</evidence>
<dbReference type="Pfam" id="PF07715">
    <property type="entry name" value="Plug"/>
    <property type="match status" value="1"/>
</dbReference>
<dbReference type="GO" id="GO:0015675">
    <property type="term" value="P:nickel cation transport"/>
    <property type="evidence" value="ECO:0007669"/>
    <property type="project" value="UniProtKB-KW"/>
</dbReference>
<keyword evidence="15 24" id="KW-0675">Receptor</keyword>
<evidence type="ECO:0000256" key="4">
    <source>
        <dbReference type="ARBA" id="ARBA00022452"/>
    </source>
</evidence>
<dbReference type="CDD" id="cd01347">
    <property type="entry name" value="ligand_gated_channel"/>
    <property type="match status" value="1"/>
</dbReference>
<keyword evidence="10" id="KW-0408">Iron</keyword>
<dbReference type="AlphaFoldDB" id="A0A0D9AMB3"/>
<keyword evidence="12 20" id="KW-0798">TonB box</keyword>
<dbReference type="InterPro" id="IPR012910">
    <property type="entry name" value="Plug_dom"/>
</dbReference>
<dbReference type="PATRIC" id="fig|316.101.peg.4596"/>
<dbReference type="FunFam" id="2.40.170.20:FF:000005">
    <property type="entry name" value="TonB-dependent siderophore receptor"/>
    <property type="match status" value="1"/>
</dbReference>
<dbReference type="Pfam" id="PF00593">
    <property type="entry name" value="TonB_dep_Rec_b-barrel"/>
    <property type="match status" value="1"/>
</dbReference>
<dbReference type="SUPFAM" id="SSF56935">
    <property type="entry name" value="Porins"/>
    <property type="match status" value="1"/>
</dbReference>
<feature type="region of interest" description="Disordered" evidence="21">
    <location>
        <begin position="632"/>
        <end position="651"/>
    </location>
</feature>
<dbReference type="FunFam" id="2.170.130.10:FF:000001">
    <property type="entry name" value="Catecholate siderophore TonB-dependent receptor"/>
    <property type="match status" value="1"/>
</dbReference>
<dbReference type="PANTHER" id="PTHR32552">
    <property type="entry name" value="FERRICHROME IRON RECEPTOR-RELATED"/>
    <property type="match status" value="1"/>
</dbReference>
<name>A0A0D9AMB3_STUST</name>
<comment type="subcellular location">
    <subcellularLocation>
        <location evidence="1 19">Cell outer membrane</location>
        <topology evidence="1 19">Multi-pass membrane protein</topology>
    </subcellularLocation>
</comment>
<evidence type="ECO:0000256" key="10">
    <source>
        <dbReference type="ARBA" id="ARBA00023004"/>
    </source>
</evidence>
<evidence type="ECO:0000256" key="21">
    <source>
        <dbReference type="SAM" id="MobiDB-lite"/>
    </source>
</evidence>
<keyword evidence="5" id="KW-0410">Iron transport</keyword>
<feature type="domain" description="Secretin/TonB short N-terminal" evidence="23">
    <location>
        <begin position="59"/>
        <end position="109"/>
    </location>
</feature>
<keyword evidence="8 22" id="KW-0732">Signal</keyword>
<dbReference type="PROSITE" id="PS52016">
    <property type="entry name" value="TONB_DEPENDENT_REC_3"/>
    <property type="match status" value="1"/>
</dbReference>
<keyword evidence="9" id="KW-0862">Zinc</keyword>
<keyword evidence="4 19" id="KW-1134">Transmembrane beta strand</keyword>
<comment type="similarity">
    <text evidence="2 19 20">Belongs to the TonB-dependent receptor family.</text>
</comment>
<dbReference type="InterPro" id="IPR000531">
    <property type="entry name" value="Beta-barrel_TonB"/>
</dbReference>
<evidence type="ECO:0000256" key="8">
    <source>
        <dbReference type="ARBA" id="ARBA00022729"/>
    </source>
</evidence>
<evidence type="ECO:0000256" key="5">
    <source>
        <dbReference type="ARBA" id="ARBA00022496"/>
    </source>
</evidence>
<dbReference type="GO" id="GO:0015344">
    <property type="term" value="F:siderophore uptake transmembrane transporter activity"/>
    <property type="evidence" value="ECO:0007669"/>
    <property type="project" value="TreeGrafter"/>
</dbReference>
<dbReference type="RefSeq" id="WP_045162171.1">
    <property type="nucleotide sequence ID" value="NZ_JYHV01000016.1"/>
</dbReference>
<evidence type="ECO:0000256" key="3">
    <source>
        <dbReference type="ARBA" id="ARBA00022448"/>
    </source>
</evidence>
<organism evidence="24 25">
    <name type="scientific">Stutzerimonas stutzeri</name>
    <name type="common">Pseudomonas stutzeri</name>
    <dbReference type="NCBI Taxonomy" id="316"/>
    <lineage>
        <taxon>Bacteria</taxon>
        <taxon>Pseudomonadati</taxon>
        <taxon>Pseudomonadota</taxon>
        <taxon>Gammaproteobacteria</taxon>
        <taxon>Pseudomonadales</taxon>
        <taxon>Pseudomonadaceae</taxon>
        <taxon>Stutzerimonas</taxon>
    </lineage>
</organism>
<dbReference type="GO" id="GO:0006829">
    <property type="term" value="P:zinc ion transport"/>
    <property type="evidence" value="ECO:0007669"/>
    <property type="project" value="UniProtKB-KW"/>
</dbReference>
<evidence type="ECO:0000256" key="11">
    <source>
        <dbReference type="ARBA" id="ARBA00023065"/>
    </source>
</evidence>
<evidence type="ECO:0000256" key="2">
    <source>
        <dbReference type="ARBA" id="ARBA00009810"/>
    </source>
</evidence>
<evidence type="ECO:0000256" key="17">
    <source>
        <dbReference type="ARBA" id="ARBA00056786"/>
    </source>
</evidence>
<feature type="signal peptide" evidence="22">
    <location>
        <begin position="1"/>
        <end position="34"/>
    </location>
</feature>
<comment type="caution">
    <text evidence="24">The sequence shown here is derived from an EMBL/GenBank/DDBJ whole genome shotgun (WGS) entry which is preliminary data.</text>
</comment>
<keyword evidence="6" id="KW-0533">Nickel</keyword>
<evidence type="ECO:0000259" key="23">
    <source>
        <dbReference type="SMART" id="SM00965"/>
    </source>
</evidence>
<dbReference type="GO" id="GO:0009279">
    <property type="term" value="C:cell outer membrane"/>
    <property type="evidence" value="ECO:0007669"/>
    <property type="project" value="UniProtKB-SubCell"/>
</dbReference>
<dbReference type="Gene3D" id="2.170.130.10">
    <property type="entry name" value="TonB-dependent receptor, plug domain"/>
    <property type="match status" value="1"/>
</dbReference>
<evidence type="ECO:0000256" key="6">
    <source>
        <dbReference type="ARBA" id="ARBA00022596"/>
    </source>
</evidence>
<dbReference type="InterPro" id="IPR037066">
    <property type="entry name" value="Plug_dom_sf"/>
</dbReference>
<dbReference type="Pfam" id="PF07660">
    <property type="entry name" value="STN"/>
    <property type="match status" value="1"/>
</dbReference>
<dbReference type="Gene3D" id="2.40.170.20">
    <property type="entry name" value="TonB-dependent receptor, beta-barrel domain"/>
    <property type="match status" value="1"/>
</dbReference>
<dbReference type="InterPro" id="IPR039426">
    <property type="entry name" value="TonB-dep_rcpt-like"/>
</dbReference>
<keyword evidence="11" id="KW-0406">Ion transport</keyword>
<evidence type="ECO:0000256" key="18">
    <source>
        <dbReference type="ARBA" id="ARBA00072467"/>
    </source>
</evidence>
<evidence type="ECO:0000256" key="16">
    <source>
        <dbReference type="ARBA" id="ARBA00023237"/>
    </source>
</evidence>
<dbReference type="InterPro" id="IPR010105">
    <property type="entry name" value="TonB_sidphr_rcpt"/>
</dbReference>
<gene>
    <name evidence="24" type="ORF">UF78_10605</name>
</gene>
<reference evidence="24 25" key="1">
    <citation type="submission" date="2015-02" db="EMBL/GenBank/DDBJ databases">
        <title>Draft genome sequence of Pseudomonas stutzeri NT0128 isolated from wheat (Triticum turgidum) rhizosphere.</title>
        <authorList>
            <person name="Tovi N."/>
            <person name="Frenk S."/>
            <person name="Hadar Y."/>
            <person name="Minz D."/>
        </authorList>
    </citation>
    <scope>NUCLEOTIDE SEQUENCE [LARGE SCALE GENOMIC DNA]</scope>
    <source>
        <strain evidence="24 25">NT0128</strain>
    </source>
</reference>
<evidence type="ECO:0000256" key="13">
    <source>
        <dbReference type="ARBA" id="ARBA00023112"/>
    </source>
</evidence>
<evidence type="ECO:0000313" key="25">
    <source>
        <dbReference type="Proteomes" id="UP000032487"/>
    </source>
</evidence>
<evidence type="ECO:0000256" key="14">
    <source>
        <dbReference type="ARBA" id="ARBA00023136"/>
    </source>
</evidence>
<dbReference type="GO" id="GO:0015891">
    <property type="term" value="P:siderophore transport"/>
    <property type="evidence" value="ECO:0007669"/>
    <property type="project" value="InterPro"/>
</dbReference>
<proteinExistence type="inferred from homology"/>
<evidence type="ECO:0000256" key="15">
    <source>
        <dbReference type="ARBA" id="ARBA00023170"/>
    </source>
</evidence>
<evidence type="ECO:0000256" key="20">
    <source>
        <dbReference type="RuleBase" id="RU003357"/>
    </source>
</evidence>
<dbReference type="Gene3D" id="3.55.50.30">
    <property type="match status" value="1"/>
</dbReference>
<evidence type="ECO:0000256" key="7">
    <source>
        <dbReference type="ARBA" id="ARBA00022692"/>
    </source>
</evidence>
<dbReference type="SMART" id="SM00965">
    <property type="entry name" value="STN"/>
    <property type="match status" value="1"/>
</dbReference>
<dbReference type="InterPro" id="IPR036942">
    <property type="entry name" value="Beta-barrel_TonB_sf"/>
</dbReference>
<evidence type="ECO:0000256" key="9">
    <source>
        <dbReference type="ARBA" id="ARBA00022906"/>
    </source>
</evidence>
<dbReference type="OrthoDB" id="127311at2"/>
<evidence type="ECO:0000256" key="22">
    <source>
        <dbReference type="SAM" id="SignalP"/>
    </source>
</evidence>
<evidence type="ECO:0000313" key="24">
    <source>
        <dbReference type="EMBL" id="KJH82170.1"/>
    </source>
</evidence>
<dbReference type="Proteomes" id="UP000032487">
    <property type="component" value="Unassembled WGS sequence"/>
</dbReference>
<evidence type="ECO:0000256" key="1">
    <source>
        <dbReference type="ARBA" id="ARBA00004571"/>
    </source>
</evidence>
<dbReference type="GO" id="GO:0038023">
    <property type="term" value="F:signaling receptor activity"/>
    <property type="evidence" value="ECO:0007669"/>
    <property type="project" value="InterPro"/>
</dbReference>
<dbReference type="PANTHER" id="PTHR32552:SF68">
    <property type="entry name" value="FERRICHROME OUTER MEMBRANE TRANSPORTER_PHAGE RECEPTOR"/>
    <property type="match status" value="1"/>
</dbReference>
<feature type="chain" id="PRO_5002338376" description="Metal-pseudopaline receptor CntO" evidence="22">
    <location>
        <begin position="35"/>
        <end position="796"/>
    </location>
</feature>
<keyword evidence="7 19" id="KW-0812">Transmembrane</keyword>
<keyword evidence="16 19" id="KW-0998">Cell outer membrane</keyword>